<gene>
    <name evidence="3" type="ORF">A4R35_21980</name>
</gene>
<keyword evidence="4" id="KW-1185">Reference proteome</keyword>
<keyword evidence="2" id="KW-0472">Membrane</keyword>
<sequence>MIRLFYWLYRFLSKREKPLLQLLLGVLLIPVGAAVAYAACSGEYIYPYWVILGGGLAFFGLVLLLKGLILLLNRKRSPAAAAASSARREPVAGQDVQASQASQAFSTARSPSARSGGPRQMPAGSAATAVPAVMARAGQPPVAPPTQLSWWGGTPWPAEPMDYPGYQPPSPPQRR</sequence>
<organism evidence="3 4">
    <name type="scientific">Thermogemmatispora tikiterensis</name>
    <dbReference type="NCBI Taxonomy" id="1825093"/>
    <lineage>
        <taxon>Bacteria</taxon>
        <taxon>Bacillati</taxon>
        <taxon>Chloroflexota</taxon>
        <taxon>Ktedonobacteria</taxon>
        <taxon>Thermogemmatisporales</taxon>
        <taxon>Thermogemmatisporaceae</taxon>
        <taxon>Thermogemmatispora</taxon>
    </lineage>
</organism>
<feature type="region of interest" description="Disordered" evidence="1">
    <location>
        <begin position="82"/>
        <end position="175"/>
    </location>
</feature>
<keyword evidence="2" id="KW-0812">Transmembrane</keyword>
<feature type="compositionally biased region" description="Low complexity" evidence="1">
    <location>
        <begin position="94"/>
        <end position="110"/>
    </location>
</feature>
<comment type="caution">
    <text evidence="3">The sequence shown here is derived from an EMBL/GenBank/DDBJ whole genome shotgun (WGS) entry which is preliminary data.</text>
</comment>
<evidence type="ECO:0000256" key="1">
    <source>
        <dbReference type="SAM" id="MobiDB-lite"/>
    </source>
</evidence>
<evidence type="ECO:0000256" key="2">
    <source>
        <dbReference type="SAM" id="Phobius"/>
    </source>
</evidence>
<reference evidence="3 4" key="1">
    <citation type="submission" date="2016-08" db="EMBL/GenBank/DDBJ databases">
        <title>Analysis of Carbohydrate Active Enzymes in Thermogemmatispora T81 Reveals Carbohydrate Degradation Ability.</title>
        <authorList>
            <person name="Tomazini A."/>
            <person name="Lal S."/>
            <person name="Stott M."/>
            <person name="Henrissat B."/>
            <person name="Polikarpov I."/>
            <person name="Sparling R."/>
            <person name="Levin D.B."/>
        </authorList>
    </citation>
    <scope>NUCLEOTIDE SEQUENCE [LARGE SCALE GENOMIC DNA]</scope>
    <source>
        <strain evidence="3 4">T81</strain>
    </source>
</reference>
<keyword evidence="2" id="KW-1133">Transmembrane helix</keyword>
<dbReference type="OrthoDB" id="9834770at2"/>
<dbReference type="Proteomes" id="UP000248706">
    <property type="component" value="Unassembled WGS sequence"/>
</dbReference>
<name>A0A328VKK5_9CHLR</name>
<feature type="transmembrane region" description="Helical" evidence="2">
    <location>
        <begin position="48"/>
        <end position="72"/>
    </location>
</feature>
<evidence type="ECO:0000313" key="3">
    <source>
        <dbReference type="EMBL" id="RAQ98226.1"/>
    </source>
</evidence>
<protein>
    <submittedName>
        <fullName evidence="3">Uncharacterized protein</fullName>
    </submittedName>
</protein>
<feature type="compositionally biased region" description="Pro residues" evidence="1">
    <location>
        <begin position="166"/>
        <end position="175"/>
    </location>
</feature>
<proteinExistence type="predicted"/>
<dbReference type="AlphaFoldDB" id="A0A328VKK5"/>
<dbReference type="EMBL" id="MCIF01000002">
    <property type="protein sequence ID" value="RAQ98226.1"/>
    <property type="molecule type" value="Genomic_DNA"/>
</dbReference>
<dbReference type="RefSeq" id="WP_112433327.1">
    <property type="nucleotide sequence ID" value="NZ_MCIF01000002.1"/>
</dbReference>
<accession>A0A328VKK5</accession>
<evidence type="ECO:0000313" key="4">
    <source>
        <dbReference type="Proteomes" id="UP000248706"/>
    </source>
</evidence>
<feature type="compositionally biased region" description="Low complexity" evidence="1">
    <location>
        <begin position="121"/>
        <end position="138"/>
    </location>
</feature>